<name>A0ABV7EQB7_9GAMM</name>
<dbReference type="GO" id="GO:0005840">
    <property type="term" value="C:ribosome"/>
    <property type="evidence" value="ECO:0007669"/>
    <property type="project" value="UniProtKB-KW"/>
</dbReference>
<evidence type="ECO:0000256" key="6">
    <source>
        <dbReference type="HAMAP-Rule" id="MF_00735"/>
    </source>
</evidence>
<accession>A0ABV7EQB7</accession>
<proteinExistence type="inferred from homology"/>
<keyword evidence="2 6" id="KW-0963">Cytoplasm</keyword>
<dbReference type="Pfam" id="PF06325">
    <property type="entry name" value="PrmA"/>
    <property type="match status" value="1"/>
</dbReference>
<comment type="function">
    <text evidence="6">Methylates ribosomal protein L11.</text>
</comment>
<dbReference type="EC" id="2.1.1.-" evidence="6"/>
<gene>
    <name evidence="6 7" type="primary">prmA</name>
    <name evidence="7" type="ORF">ACFOSU_13795</name>
</gene>
<dbReference type="NCBIfam" id="TIGR00406">
    <property type="entry name" value="prmA"/>
    <property type="match status" value="1"/>
</dbReference>
<dbReference type="Proteomes" id="UP001595462">
    <property type="component" value="Unassembled WGS sequence"/>
</dbReference>
<dbReference type="GO" id="GO:0008168">
    <property type="term" value="F:methyltransferase activity"/>
    <property type="evidence" value="ECO:0007669"/>
    <property type="project" value="UniProtKB-KW"/>
</dbReference>
<keyword evidence="4 6" id="KW-0808">Transferase</keyword>
<evidence type="ECO:0000313" key="7">
    <source>
        <dbReference type="EMBL" id="MFC3104949.1"/>
    </source>
</evidence>
<evidence type="ECO:0000256" key="1">
    <source>
        <dbReference type="ARBA" id="ARBA00009741"/>
    </source>
</evidence>
<dbReference type="Gene3D" id="3.40.50.150">
    <property type="entry name" value="Vaccinia Virus protein VP39"/>
    <property type="match status" value="1"/>
</dbReference>
<comment type="catalytic activity">
    <reaction evidence="6">
        <text>L-lysyl-[protein] + 3 S-adenosyl-L-methionine = N(6),N(6),N(6)-trimethyl-L-lysyl-[protein] + 3 S-adenosyl-L-homocysteine + 3 H(+)</text>
        <dbReference type="Rhea" id="RHEA:54192"/>
        <dbReference type="Rhea" id="RHEA-COMP:9752"/>
        <dbReference type="Rhea" id="RHEA-COMP:13826"/>
        <dbReference type="ChEBI" id="CHEBI:15378"/>
        <dbReference type="ChEBI" id="CHEBI:29969"/>
        <dbReference type="ChEBI" id="CHEBI:57856"/>
        <dbReference type="ChEBI" id="CHEBI:59789"/>
        <dbReference type="ChEBI" id="CHEBI:61961"/>
    </reaction>
</comment>
<dbReference type="InterPro" id="IPR050078">
    <property type="entry name" value="Ribosomal_L11_MeTrfase_PrmA"/>
</dbReference>
<comment type="subcellular location">
    <subcellularLocation>
        <location evidence="6">Cytoplasm</location>
    </subcellularLocation>
</comment>
<evidence type="ECO:0000313" key="8">
    <source>
        <dbReference type="Proteomes" id="UP001595462"/>
    </source>
</evidence>
<feature type="binding site" evidence="6">
    <location>
        <position position="172"/>
    </location>
    <ligand>
        <name>S-adenosyl-L-methionine</name>
        <dbReference type="ChEBI" id="CHEBI:59789"/>
    </ligand>
</feature>
<feature type="binding site" evidence="6">
    <location>
        <position position="235"/>
    </location>
    <ligand>
        <name>S-adenosyl-L-methionine</name>
        <dbReference type="ChEBI" id="CHEBI:59789"/>
    </ligand>
</feature>
<evidence type="ECO:0000256" key="3">
    <source>
        <dbReference type="ARBA" id="ARBA00022603"/>
    </source>
</evidence>
<dbReference type="SUPFAM" id="SSF53335">
    <property type="entry name" value="S-adenosyl-L-methionine-dependent methyltransferases"/>
    <property type="match status" value="1"/>
</dbReference>
<feature type="binding site" evidence="6">
    <location>
        <position position="151"/>
    </location>
    <ligand>
        <name>S-adenosyl-L-methionine</name>
        <dbReference type="ChEBI" id="CHEBI:59789"/>
    </ligand>
</feature>
<dbReference type="RefSeq" id="WP_380690510.1">
    <property type="nucleotide sequence ID" value="NZ_JBHRSS010000006.1"/>
</dbReference>
<organism evidence="7 8">
    <name type="scientific">Salinisphaera aquimarina</name>
    <dbReference type="NCBI Taxonomy" id="2094031"/>
    <lineage>
        <taxon>Bacteria</taxon>
        <taxon>Pseudomonadati</taxon>
        <taxon>Pseudomonadota</taxon>
        <taxon>Gammaproteobacteria</taxon>
        <taxon>Salinisphaerales</taxon>
        <taxon>Salinisphaeraceae</taxon>
        <taxon>Salinisphaera</taxon>
    </lineage>
</organism>
<keyword evidence="3 6" id="KW-0489">Methyltransferase</keyword>
<dbReference type="PANTHER" id="PTHR43648">
    <property type="entry name" value="ELECTRON TRANSFER FLAVOPROTEIN BETA SUBUNIT LYSINE METHYLTRANSFERASE"/>
    <property type="match status" value="1"/>
</dbReference>
<sequence length="300" mass="31672">MPAADAQSPISWLQITVTSARAALAEAVFEQFDAEAVTVLDVGSEMAVENAPHEHPDFEASRIVGLFRQGTSAAPIESALRDALGDAAEIAVATLENEDWASAWLAQHPPLRFGQRLWIAPHNAPVDADDDAIVVRLDPGLAFGTGTHPTTALCLEWLAAADLTGRHVLDYGCGSGILSIAAARLGAASVTAVDIDDQALRATRENAQRNGVDTIVFTPAMDAITAQTFDIVIANILAKPLIALAPTLSAHAAADAPLVLSGLLSRQIDAVKNAYVRTFDFGPGASQDDWIRLDARRQSV</sequence>
<comment type="similarity">
    <text evidence="1 6">Belongs to the methyltransferase superfamily. PrmA family.</text>
</comment>
<dbReference type="GO" id="GO:0032259">
    <property type="term" value="P:methylation"/>
    <property type="evidence" value="ECO:0007669"/>
    <property type="project" value="UniProtKB-KW"/>
</dbReference>
<feature type="binding site" evidence="6">
    <location>
        <position position="194"/>
    </location>
    <ligand>
        <name>S-adenosyl-L-methionine</name>
        <dbReference type="ChEBI" id="CHEBI:59789"/>
    </ligand>
</feature>
<evidence type="ECO:0000256" key="4">
    <source>
        <dbReference type="ARBA" id="ARBA00022679"/>
    </source>
</evidence>
<keyword evidence="5 6" id="KW-0949">S-adenosyl-L-methionine</keyword>
<protein>
    <recommendedName>
        <fullName evidence="6">Ribosomal protein L11 methyltransferase</fullName>
        <shortName evidence="6">L11 Mtase</shortName>
        <ecNumber evidence="6">2.1.1.-</ecNumber>
    </recommendedName>
</protein>
<reference evidence="8" key="1">
    <citation type="journal article" date="2019" name="Int. J. Syst. Evol. Microbiol.">
        <title>The Global Catalogue of Microorganisms (GCM) 10K type strain sequencing project: providing services to taxonomists for standard genome sequencing and annotation.</title>
        <authorList>
            <consortium name="The Broad Institute Genomics Platform"/>
            <consortium name="The Broad Institute Genome Sequencing Center for Infectious Disease"/>
            <person name="Wu L."/>
            <person name="Ma J."/>
        </authorList>
    </citation>
    <scope>NUCLEOTIDE SEQUENCE [LARGE SCALE GENOMIC DNA]</scope>
    <source>
        <strain evidence="8">KCTC 52640</strain>
    </source>
</reference>
<comment type="caution">
    <text evidence="7">The sequence shown here is derived from an EMBL/GenBank/DDBJ whole genome shotgun (WGS) entry which is preliminary data.</text>
</comment>
<dbReference type="PANTHER" id="PTHR43648:SF1">
    <property type="entry name" value="ELECTRON TRANSFER FLAVOPROTEIN BETA SUBUNIT LYSINE METHYLTRANSFERASE"/>
    <property type="match status" value="1"/>
</dbReference>
<dbReference type="PIRSF" id="PIRSF000401">
    <property type="entry name" value="RPL11_MTase"/>
    <property type="match status" value="1"/>
</dbReference>
<evidence type="ECO:0000256" key="5">
    <source>
        <dbReference type="ARBA" id="ARBA00022691"/>
    </source>
</evidence>
<dbReference type="InterPro" id="IPR029063">
    <property type="entry name" value="SAM-dependent_MTases_sf"/>
</dbReference>
<dbReference type="CDD" id="cd02440">
    <property type="entry name" value="AdoMet_MTases"/>
    <property type="match status" value="1"/>
</dbReference>
<keyword evidence="8" id="KW-1185">Reference proteome</keyword>
<keyword evidence="7" id="KW-0689">Ribosomal protein</keyword>
<dbReference type="HAMAP" id="MF_00735">
    <property type="entry name" value="Methyltr_PrmA"/>
    <property type="match status" value="1"/>
</dbReference>
<dbReference type="InterPro" id="IPR004498">
    <property type="entry name" value="Ribosomal_PrmA_MeTrfase"/>
</dbReference>
<dbReference type="EMBL" id="JBHRSS010000006">
    <property type="protein sequence ID" value="MFC3104949.1"/>
    <property type="molecule type" value="Genomic_DNA"/>
</dbReference>
<evidence type="ECO:0000256" key="2">
    <source>
        <dbReference type="ARBA" id="ARBA00022490"/>
    </source>
</evidence>
<keyword evidence="7" id="KW-0687">Ribonucleoprotein</keyword>